<dbReference type="SMR" id="A0AAE6MP22"/>
<protein>
    <submittedName>
        <fullName evidence="1">Type-2 restriction enzyme HhaII</fullName>
    </submittedName>
</protein>
<dbReference type="RefSeq" id="WP_005707040.1">
    <property type="nucleotide sequence ID" value="NZ_CP038817.1"/>
</dbReference>
<reference evidence="1 2" key="1">
    <citation type="submission" date="2019-04" db="EMBL/GenBank/DDBJ databases">
        <title>Complete Genome and Methylome Analysis of Haemophilus haemolyticus NEB129.</title>
        <authorList>
            <person name="Fomenkov A."/>
            <person name="Roberts R.J."/>
            <person name="Anton B.P."/>
            <person name="Vincze T."/>
        </authorList>
    </citation>
    <scope>NUCLEOTIDE SEQUENCE [LARGE SCALE GENOMIC DNA]</scope>
    <source>
        <strain evidence="1 2">NEB129</strain>
    </source>
</reference>
<dbReference type="GeneID" id="78224756"/>
<proteinExistence type="predicted"/>
<dbReference type="EMBL" id="CP038817">
    <property type="protein sequence ID" value="QEN11102.1"/>
    <property type="molecule type" value="Genomic_DNA"/>
</dbReference>
<accession>A0AAE6MP22</accession>
<dbReference type="REBASE" id="1118">
    <property type="entry name" value="HhaII"/>
</dbReference>
<gene>
    <name evidence="1" type="ORF">E5Q53_06525</name>
</gene>
<dbReference type="Proteomes" id="UP000323974">
    <property type="component" value="Chromosome"/>
</dbReference>
<organism evidence="1 2">
    <name type="scientific">Haemophilus parahaemolyticus</name>
    <dbReference type="NCBI Taxonomy" id="735"/>
    <lineage>
        <taxon>Bacteria</taxon>
        <taxon>Pseudomonadati</taxon>
        <taxon>Pseudomonadota</taxon>
        <taxon>Gammaproteobacteria</taxon>
        <taxon>Pasteurellales</taxon>
        <taxon>Pasteurellaceae</taxon>
        <taxon>Haemophilus</taxon>
    </lineage>
</organism>
<dbReference type="AlphaFoldDB" id="A0AAE6MP22"/>
<evidence type="ECO:0000313" key="2">
    <source>
        <dbReference type="Proteomes" id="UP000323974"/>
    </source>
</evidence>
<dbReference type="KEGG" id="hpaa:E5Q53_06525"/>
<evidence type="ECO:0000313" key="1">
    <source>
        <dbReference type="EMBL" id="QEN11102.1"/>
    </source>
</evidence>
<name>A0AAE6MP22_HAEPH</name>
<sequence>MSKISNALGRKDGNSGYTRVVGNAELGQLLSRVQATVISNGNELERLITQRCNLIENIDVFIEDTTRGNNVQNGVYLCLKKTFKKSKKYAESVKGIEPDMLIFIVESYRVCKVIELKDGDAFDTKKSQGEKEHLEKFATLFGAKIPFVTDYYICSFNQNDKKLIMAGFKGVFSLEHILTGKELCQILGISYQEILDIRRRDTEENFAYLIAEMMKIPEVREEVKKHF</sequence>